<comment type="subunit">
    <text evidence="3 8">Homodimer and heterodimers.</text>
</comment>
<keyword evidence="7 8" id="KW-0472">Membrane</keyword>
<feature type="transmembrane region" description="Helical" evidence="8">
    <location>
        <begin position="269"/>
        <end position="290"/>
    </location>
</feature>
<organism evidence="11 12">
    <name type="scientific">Trapa natans</name>
    <name type="common">Water chestnut</name>
    <dbReference type="NCBI Taxonomy" id="22666"/>
    <lineage>
        <taxon>Eukaryota</taxon>
        <taxon>Viridiplantae</taxon>
        <taxon>Streptophyta</taxon>
        <taxon>Embryophyta</taxon>
        <taxon>Tracheophyta</taxon>
        <taxon>Spermatophyta</taxon>
        <taxon>Magnoliopsida</taxon>
        <taxon>eudicotyledons</taxon>
        <taxon>Gunneridae</taxon>
        <taxon>Pentapetalae</taxon>
        <taxon>rosids</taxon>
        <taxon>malvids</taxon>
        <taxon>Myrtales</taxon>
        <taxon>Lythraceae</taxon>
        <taxon>Trapa</taxon>
    </lineage>
</organism>
<feature type="transmembrane region" description="Helical" evidence="8">
    <location>
        <begin position="189"/>
        <end position="211"/>
    </location>
</feature>
<sequence>MQFQAQNNHRHNHSSMQQHFRTAMNKSSSRNSNEYPDSPHSPLRYDSPLPSEAGSPPYASPVPYLERLPENSEAIVAVDKQTQCSPSPLRLSVPRDCRNLGVGDRYMQATERTPASGTEGRENGKSAAVTTIPTKSKSNARDMLNKAMLWVRVLEAAMCMSSFAVMAADKSQGWSGDSFDRYREYRFCLSVNVIGFLYSVLQACSWAWHSITGKHMIRHQIRCHIDFTLDQVLSYLLMSASSAAATRVYDWESNWGKDEFTQMASASIALAFLAFLAFAFSSLLSGYNLWNRDFM</sequence>
<feature type="region of interest" description="Disordered" evidence="9">
    <location>
        <begin position="112"/>
        <end position="134"/>
    </location>
</feature>
<comment type="similarity">
    <text evidence="2 8">Belongs to the Casparian strip membrane proteins (CASP) family.</text>
</comment>
<evidence type="ECO:0000256" key="9">
    <source>
        <dbReference type="SAM" id="MobiDB-lite"/>
    </source>
</evidence>
<reference evidence="11 12" key="1">
    <citation type="journal article" date="2023" name="Hortic Res">
        <title>Pangenome of water caltrop reveals structural variations and asymmetric subgenome divergence after allopolyploidization.</title>
        <authorList>
            <person name="Zhang X."/>
            <person name="Chen Y."/>
            <person name="Wang L."/>
            <person name="Yuan Y."/>
            <person name="Fang M."/>
            <person name="Shi L."/>
            <person name="Lu R."/>
            <person name="Comes H.P."/>
            <person name="Ma Y."/>
            <person name="Chen Y."/>
            <person name="Huang G."/>
            <person name="Zhou Y."/>
            <person name="Zheng Z."/>
            <person name="Qiu Y."/>
        </authorList>
    </citation>
    <scope>NUCLEOTIDE SEQUENCE [LARGE SCALE GENOMIC DNA]</scope>
    <source>
        <strain evidence="11">F231</strain>
    </source>
</reference>
<dbReference type="InterPro" id="IPR006702">
    <property type="entry name" value="CASP_dom"/>
</dbReference>
<comment type="subcellular location">
    <subcellularLocation>
        <location evidence="1 8">Cell membrane</location>
        <topology evidence="1 8">Multi-pass membrane protein</topology>
    </subcellularLocation>
</comment>
<dbReference type="AlphaFoldDB" id="A0AAN7L3L6"/>
<dbReference type="Proteomes" id="UP001346149">
    <property type="component" value="Unassembled WGS sequence"/>
</dbReference>
<keyword evidence="12" id="KW-1185">Reference proteome</keyword>
<dbReference type="EMBL" id="JAXQNO010000018">
    <property type="protein sequence ID" value="KAK4776849.1"/>
    <property type="molecule type" value="Genomic_DNA"/>
</dbReference>
<keyword evidence="5 8" id="KW-0812">Transmembrane</keyword>
<evidence type="ECO:0000256" key="4">
    <source>
        <dbReference type="ARBA" id="ARBA00022475"/>
    </source>
</evidence>
<comment type="caution">
    <text evidence="8">Lacks conserved residue(s) required for the propagation of feature annotation.</text>
</comment>
<dbReference type="PANTHER" id="PTHR33573:SF50">
    <property type="entry name" value="CASP-LIKE PROTEIN 4A3"/>
    <property type="match status" value="1"/>
</dbReference>
<keyword evidence="6 8" id="KW-1133">Transmembrane helix</keyword>
<dbReference type="Pfam" id="PF04535">
    <property type="entry name" value="CASP_dom"/>
    <property type="match status" value="1"/>
</dbReference>
<protein>
    <recommendedName>
        <fullName evidence="8">CASP-like protein</fullName>
    </recommendedName>
</protein>
<proteinExistence type="inferred from homology"/>
<feature type="compositionally biased region" description="Polar residues" evidence="9">
    <location>
        <begin position="14"/>
        <end position="35"/>
    </location>
</feature>
<dbReference type="GO" id="GO:0005886">
    <property type="term" value="C:plasma membrane"/>
    <property type="evidence" value="ECO:0007669"/>
    <property type="project" value="UniProtKB-SubCell"/>
</dbReference>
<evidence type="ECO:0000256" key="7">
    <source>
        <dbReference type="ARBA" id="ARBA00023136"/>
    </source>
</evidence>
<name>A0AAN7L3L6_TRANT</name>
<feature type="region of interest" description="Disordered" evidence="9">
    <location>
        <begin position="1"/>
        <end position="64"/>
    </location>
</feature>
<evidence type="ECO:0000313" key="11">
    <source>
        <dbReference type="EMBL" id="KAK4776849.1"/>
    </source>
</evidence>
<evidence type="ECO:0000256" key="8">
    <source>
        <dbReference type="RuleBase" id="RU361233"/>
    </source>
</evidence>
<evidence type="ECO:0000259" key="10">
    <source>
        <dbReference type="Pfam" id="PF04535"/>
    </source>
</evidence>
<accession>A0AAN7L3L6</accession>
<evidence type="ECO:0000256" key="5">
    <source>
        <dbReference type="ARBA" id="ARBA00022692"/>
    </source>
</evidence>
<evidence type="ECO:0000256" key="1">
    <source>
        <dbReference type="ARBA" id="ARBA00004651"/>
    </source>
</evidence>
<gene>
    <name evidence="11" type="ORF">SAY86_005537</name>
</gene>
<evidence type="ECO:0000313" key="12">
    <source>
        <dbReference type="Proteomes" id="UP001346149"/>
    </source>
</evidence>
<dbReference type="PANTHER" id="PTHR33573">
    <property type="entry name" value="CASP-LIKE PROTEIN 4A4"/>
    <property type="match status" value="1"/>
</dbReference>
<evidence type="ECO:0000256" key="3">
    <source>
        <dbReference type="ARBA" id="ARBA00011489"/>
    </source>
</evidence>
<keyword evidence="4 8" id="KW-1003">Cell membrane</keyword>
<evidence type="ECO:0000256" key="2">
    <source>
        <dbReference type="ARBA" id="ARBA00007651"/>
    </source>
</evidence>
<evidence type="ECO:0000256" key="6">
    <source>
        <dbReference type="ARBA" id="ARBA00022989"/>
    </source>
</evidence>
<comment type="caution">
    <text evidence="11">The sequence shown here is derived from an EMBL/GenBank/DDBJ whole genome shotgun (WGS) entry which is preliminary data.</text>
</comment>
<feature type="domain" description="Casparian strip membrane protein" evidence="10">
    <location>
        <begin position="143"/>
        <end position="277"/>
    </location>
</feature>